<comment type="caution">
    <text evidence="1">The sequence shown here is derived from an EMBL/GenBank/DDBJ whole genome shotgun (WGS) entry which is preliminary data.</text>
</comment>
<keyword evidence="2" id="KW-1185">Reference proteome</keyword>
<feature type="non-terminal residue" evidence="1">
    <location>
        <position position="1"/>
    </location>
</feature>
<dbReference type="AlphaFoldDB" id="A0AAD7IRT5"/>
<dbReference type="Proteomes" id="UP001215598">
    <property type="component" value="Unassembled WGS sequence"/>
</dbReference>
<dbReference type="CDD" id="cd21037">
    <property type="entry name" value="MLKL_NTD"/>
    <property type="match status" value="1"/>
</dbReference>
<proteinExistence type="predicted"/>
<reference evidence="1" key="1">
    <citation type="submission" date="2023-03" db="EMBL/GenBank/DDBJ databases">
        <title>Massive genome expansion in bonnet fungi (Mycena s.s.) driven by repeated elements and novel gene families across ecological guilds.</title>
        <authorList>
            <consortium name="Lawrence Berkeley National Laboratory"/>
            <person name="Harder C.B."/>
            <person name="Miyauchi S."/>
            <person name="Viragh M."/>
            <person name="Kuo A."/>
            <person name="Thoen E."/>
            <person name="Andreopoulos B."/>
            <person name="Lu D."/>
            <person name="Skrede I."/>
            <person name="Drula E."/>
            <person name="Henrissat B."/>
            <person name="Morin E."/>
            <person name="Kohler A."/>
            <person name="Barry K."/>
            <person name="LaButti K."/>
            <person name="Morin E."/>
            <person name="Salamov A."/>
            <person name="Lipzen A."/>
            <person name="Mereny Z."/>
            <person name="Hegedus B."/>
            <person name="Baldrian P."/>
            <person name="Stursova M."/>
            <person name="Weitz H."/>
            <person name="Taylor A."/>
            <person name="Grigoriev I.V."/>
            <person name="Nagy L.G."/>
            <person name="Martin F."/>
            <person name="Kauserud H."/>
        </authorList>
    </citation>
    <scope>NUCLEOTIDE SEQUENCE</scope>
    <source>
        <strain evidence="1">CBHHK182m</strain>
    </source>
</reference>
<organism evidence="1 2">
    <name type="scientific">Mycena metata</name>
    <dbReference type="NCBI Taxonomy" id="1033252"/>
    <lineage>
        <taxon>Eukaryota</taxon>
        <taxon>Fungi</taxon>
        <taxon>Dikarya</taxon>
        <taxon>Basidiomycota</taxon>
        <taxon>Agaricomycotina</taxon>
        <taxon>Agaricomycetes</taxon>
        <taxon>Agaricomycetidae</taxon>
        <taxon>Agaricales</taxon>
        <taxon>Marasmiineae</taxon>
        <taxon>Mycenaceae</taxon>
        <taxon>Mycena</taxon>
    </lineage>
</organism>
<evidence type="ECO:0000313" key="1">
    <source>
        <dbReference type="EMBL" id="KAJ7749153.1"/>
    </source>
</evidence>
<sequence length="246" mass="27043">MPPSRPATPTMSSFPKTIAEALKPVANVALTPVFDHQVPSIKPTPVALHPLDIAKEGVTAVPVPGLEATLKGIAVVTQKVLTMHSNKDDLENLHNDLKQILDVKVSGCSDSLHNRLIELKLNLNSIARTCESLAQKSRMTQFWRSKQLKNDIQSIQAAVIIHINHFMFAGNISIEKLIGNMENEVGYIHAEQLLSKLKHVPAQYNAEDTLEVCMKDTWIKVVQQLKDLLLNNTHQIVMLSGSAGSG</sequence>
<dbReference type="InterPro" id="IPR059179">
    <property type="entry name" value="MLKL-like_MCAfunc"/>
</dbReference>
<accession>A0AAD7IRT5</accession>
<gene>
    <name evidence="1" type="ORF">B0H16DRAFT_1691941</name>
</gene>
<evidence type="ECO:0000313" key="2">
    <source>
        <dbReference type="Proteomes" id="UP001215598"/>
    </source>
</evidence>
<name>A0AAD7IRT5_9AGAR</name>
<protein>
    <submittedName>
        <fullName evidence="1">Uncharacterized protein</fullName>
    </submittedName>
</protein>
<dbReference type="EMBL" id="JARKIB010000070">
    <property type="protein sequence ID" value="KAJ7749153.1"/>
    <property type="molecule type" value="Genomic_DNA"/>
</dbReference>